<dbReference type="AlphaFoldDB" id="A0A1H2CEW6"/>
<dbReference type="Proteomes" id="UP000199679">
    <property type="component" value="Chromosome I"/>
</dbReference>
<evidence type="ECO:0000313" key="3">
    <source>
        <dbReference type="Proteomes" id="UP000199679"/>
    </source>
</evidence>
<evidence type="ECO:0000313" key="2">
    <source>
        <dbReference type="EMBL" id="SDT69040.1"/>
    </source>
</evidence>
<dbReference type="SUPFAM" id="SSF54427">
    <property type="entry name" value="NTF2-like"/>
    <property type="match status" value="1"/>
</dbReference>
<dbReference type="Pfam" id="PF13577">
    <property type="entry name" value="SnoaL_4"/>
    <property type="match status" value="1"/>
</dbReference>
<keyword evidence="3" id="KW-1185">Reference proteome</keyword>
<dbReference type="OrthoDB" id="2084678at2"/>
<dbReference type="Gene3D" id="3.10.450.50">
    <property type="match status" value="1"/>
</dbReference>
<evidence type="ECO:0000259" key="1">
    <source>
        <dbReference type="Pfam" id="PF13577"/>
    </source>
</evidence>
<dbReference type="InterPro" id="IPR037401">
    <property type="entry name" value="SnoaL-like"/>
</dbReference>
<dbReference type="STRING" id="652787.SAMN05216490_4977"/>
<sequence length="146" mass="16668">MNIKEVEDRISLRELIDNVSILGDKKDFNAQVQLFAENAVSKTFAGGKVILMLKGRKEMAAAFGDFLKDVETIYHFNGQQVVTIEGDQATGTCYCMVTLIGNEDGKHMKTTIGAIYQDDYARIDNRWLIVKRIGNFDWQEKREFNH</sequence>
<dbReference type="RefSeq" id="WP_091379761.1">
    <property type="nucleotide sequence ID" value="NZ_LT629740.1"/>
</dbReference>
<dbReference type="InterPro" id="IPR032710">
    <property type="entry name" value="NTF2-like_dom_sf"/>
</dbReference>
<reference evidence="2 3" key="1">
    <citation type="submission" date="2016-10" db="EMBL/GenBank/DDBJ databases">
        <authorList>
            <person name="de Groot N.N."/>
        </authorList>
    </citation>
    <scope>NUCLEOTIDE SEQUENCE [LARGE SCALE GENOMIC DNA]</scope>
    <source>
        <strain evidence="2 3">MP1X4</strain>
    </source>
</reference>
<organism evidence="2 3">
    <name type="scientific">Mucilaginibacter mallensis</name>
    <dbReference type="NCBI Taxonomy" id="652787"/>
    <lineage>
        <taxon>Bacteria</taxon>
        <taxon>Pseudomonadati</taxon>
        <taxon>Bacteroidota</taxon>
        <taxon>Sphingobacteriia</taxon>
        <taxon>Sphingobacteriales</taxon>
        <taxon>Sphingobacteriaceae</taxon>
        <taxon>Mucilaginibacter</taxon>
    </lineage>
</organism>
<gene>
    <name evidence="2" type="ORF">SAMN05216490_4977</name>
</gene>
<proteinExistence type="predicted"/>
<name>A0A1H2CEW6_MUCMA</name>
<feature type="domain" description="SnoaL-like" evidence="1">
    <location>
        <begin position="5"/>
        <end position="132"/>
    </location>
</feature>
<dbReference type="EMBL" id="LT629740">
    <property type="protein sequence ID" value="SDT69040.1"/>
    <property type="molecule type" value="Genomic_DNA"/>
</dbReference>
<accession>A0A1H2CEW6</accession>
<protein>
    <submittedName>
        <fullName evidence="2">SnoaL-like domain-containing protein</fullName>
    </submittedName>
</protein>